<evidence type="ECO:0000313" key="4">
    <source>
        <dbReference type="Proteomes" id="UP000190750"/>
    </source>
</evidence>
<evidence type="ECO:0000313" key="3">
    <source>
        <dbReference type="EMBL" id="OOV08971.1"/>
    </source>
</evidence>
<accession>A0A1T1AY19</accession>
<name>A0A1T1AY19_RHOFE</name>
<dbReference type="Pfam" id="PF13531">
    <property type="entry name" value="SBP_bac_11"/>
    <property type="match status" value="1"/>
</dbReference>
<evidence type="ECO:0000256" key="1">
    <source>
        <dbReference type="ARBA" id="ARBA00022729"/>
    </source>
</evidence>
<organism evidence="3 4">
    <name type="scientific">Rhodoferax fermentans</name>
    <dbReference type="NCBI Taxonomy" id="28066"/>
    <lineage>
        <taxon>Bacteria</taxon>
        <taxon>Pseudomonadati</taxon>
        <taxon>Pseudomonadota</taxon>
        <taxon>Betaproteobacteria</taxon>
        <taxon>Burkholderiales</taxon>
        <taxon>Comamonadaceae</taxon>
        <taxon>Rhodoferax</taxon>
    </lineage>
</organism>
<keyword evidence="1 2" id="KW-0732">Signal</keyword>
<feature type="signal peptide" evidence="2">
    <location>
        <begin position="1"/>
        <end position="33"/>
    </location>
</feature>
<evidence type="ECO:0008006" key="5">
    <source>
        <dbReference type="Google" id="ProtNLM"/>
    </source>
</evidence>
<dbReference type="PIRSF" id="PIRSF002825">
    <property type="entry name" value="CfbpA"/>
    <property type="match status" value="1"/>
</dbReference>
<dbReference type="Gene3D" id="3.40.190.10">
    <property type="entry name" value="Periplasmic binding protein-like II"/>
    <property type="match status" value="2"/>
</dbReference>
<dbReference type="InterPro" id="IPR006311">
    <property type="entry name" value="TAT_signal"/>
</dbReference>
<proteinExistence type="predicted"/>
<protein>
    <recommendedName>
        <fullName evidence="5">ABC transporter substrate-binding protein</fullName>
    </recommendedName>
</protein>
<reference evidence="3 4" key="1">
    <citation type="submission" date="2017-01" db="EMBL/GenBank/DDBJ databases">
        <title>Genome sequencing of Rhodoferax fermentans JCM 7819.</title>
        <authorList>
            <person name="Kim Y.J."/>
            <person name="Farh M.E.-A."/>
            <person name="Yang D.-C."/>
        </authorList>
    </citation>
    <scope>NUCLEOTIDE SEQUENCE [LARGE SCALE GENOMIC DNA]</scope>
    <source>
        <strain evidence="3 4">JCM 7819</strain>
    </source>
</reference>
<dbReference type="InterPro" id="IPR026045">
    <property type="entry name" value="Ferric-bd"/>
</dbReference>
<dbReference type="PROSITE" id="PS51318">
    <property type="entry name" value="TAT"/>
    <property type="match status" value="1"/>
</dbReference>
<comment type="caution">
    <text evidence="3">The sequence shown here is derived from an EMBL/GenBank/DDBJ whole genome shotgun (WGS) entry which is preliminary data.</text>
</comment>
<dbReference type="SUPFAM" id="SSF53850">
    <property type="entry name" value="Periplasmic binding protein-like II"/>
    <property type="match status" value="1"/>
</dbReference>
<dbReference type="EMBL" id="MTJN01000002">
    <property type="protein sequence ID" value="OOV08971.1"/>
    <property type="molecule type" value="Genomic_DNA"/>
</dbReference>
<dbReference type="PANTHER" id="PTHR30006">
    <property type="entry name" value="THIAMINE-BINDING PERIPLASMIC PROTEIN-RELATED"/>
    <property type="match status" value="1"/>
</dbReference>
<dbReference type="Proteomes" id="UP000190750">
    <property type="component" value="Unassembled WGS sequence"/>
</dbReference>
<dbReference type="PANTHER" id="PTHR30006:SF24">
    <property type="entry name" value="SLL0237 PROTEIN"/>
    <property type="match status" value="1"/>
</dbReference>
<keyword evidence="4" id="KW-1185">Reference proteome</keyword>
<dbReference type="RefSeq" id="WP_078366830.1">
    <property type="nucleotide sequence ID" value="NZ_MTJN01000002.1"/>
</dbReference>
<evidence type="ECO:0000256" key="2">
    <source>
        <dbReference type="SAM" id="SignalP"/>
    </source>
</evidence>
<sequence length="338" mass="36110">MSTLFPSRRRVLGMAPAAGLAALLPHGLLHAQAAVSGNLSLYTSQPERDARGTIEAFNALYPNVKVNVFRSGTTEVLNRLRTEIAAGSPRADVLLIADAISMEALKADGRLLRMTHLNTQQIPARYFDNERTYIGTKLISTGLVVNSKAPFKPKSWKDLLNPALKGQIVMPSPLYSGAAAIIVGAWSRTPDLGWPFIEGLKANKAIAVKGNGAVLQQVATGEKMVGVLVDFMAFNAAAKGSPVEFITPKEGLTYVTEPAAILNTASNLPAAQAFVSFLVSPQGQKFSTTLGYFPLQGNITPPAGYPKVESLRFLPMDADALLKGAEADRKRFSDIFGG</sequence>
<dbReference type="AlphaFoldDB" id="A0A1T1AY19"/>
<gene>
    <name evidence="3" type="ORF">RF819_07675</name>
</gene>
<dbReference type="STRING" id="28066.RF819_07675"/>
<feature type="chain" id="PRO_5010564922" description="ABC transporter substrate-binding protein" evidence="2">
    <location>
        <begin position="34"/>
        <end position="338"/>
    </location>
</feature>
<dbReference type="CDD" id="cd13547">
    <property type="entry name" value="PBP2_Fbp_like_2"/>
    <property type="match status" value="1"/>
</dbReference>
<dbReference type="OrthoDB" id="366726at2"/>